<evidence type="ECO:0000256" key="3">
    <source>
        <dbReference type="ARBA" id="ARBA00017473"/>
    </source>
</evidence>
<dbReference type="Pfam" id="PF08544">
    <property type="entry name" value="GHMP_kinases_C"/>
    <property type="match status" value="1"/>
</dbReference>
<comment type="function">
    <text evidence="9">Catalyzes the phosphorylation of the position 2 hydroxy group of 4-diphosphocytidyl-2C-methyl-D-erythritol.</text>
</comment>
<feature type="active site" evidence="9">
    <location>
        <position position="8"/>
    </location>
</feature>
<evidence type="ECO:0000259" key="11">
    <source>
        <dbReference type="Pfam" id="PF08544"/>
    </source>
</evidence>
<dbReference type="InterPro" id="IPR004424">
    <property type="entry name" value="IspE"/>
</dbReference>
<evidence type="ECO:0000313" key="13">
    <source>
        <dbReference type="Proteomes" id="UP000266183"/>
    </source>
</evidence>
<evidence type="ECO:0000313" key="12">
    <source>
        <dbReference type="EMBL" id="AYB35521.1"/>
    </source>
</evidence>
<feature type="binding site" evidence="9">
    <location>
        <begin position="90"/>
        <end position="100"/>
    </location>
    <ligand>
        <name>ATP</name>
        <dbReference type="ChEBI" id="CHEBI:30616"/>
    </ligand>
</feature>
<dbReference type="Gene3D" id="3.30.70.890">
    <property type="entry name" value="GHMP kinase, C-terminal domain"/>
    <property type="match status" value="1"/>
</dbReference>
<dbReference type="NCBIfam" id="TIGR00154">
    <property type="entry name" value="ispE"/>
    <property type="match status" value="1"/>
</dbReference>
<dbReference type="PIRSF" id="PIRSF010376">
    <property type="entry name" value="IspE"/>
    <property type="match status" value="1"/>
</dbReference>
<dbReference type="EC" id="2.7.1.148" evidence="2 9"/>
<keyword evidence="4 9" id="KW-0808">Transferase</keyword>
<dbReference type="PANTHER" id="PTHR43527">
    <property type="entry name" value="4-DIPHOSPHOCYTIDYL-2-C-METHYL-D-ERYTHRITOL KINASE, CHLOROPLASTIC"/>
    <property type="match status" value="1"/>
</dbReference>
<proteinExistence type="inferred from homology"/>
<keyword evidence="5 9" id="KW-0547">Nucleotide-binding</keyword>
<dbReference type="SUPFAM" id="SSF54211">
    <property type="entry name" value="Ribosomal protein S5 domain 2-like"/>
    <property type="match status" value="1"/>
</dbReference>
<dbReference type="InterPro" id="IPR014721">
    <property type="entry name" value="Ribsml_uS5_D2-typ_fold_subgr"/>
</dbReference>
<keyword evidence="13" id="KW-1185">Reference proteome</keyword>
<dbReference type="EMBL" id="CP032382">
    <property type="protein sequence ID" value="AYB35521.1"/>
    <property type="molecule type" value="Genomic_DNA"/>
</dbReference>
<dbReference type="InterPro" id="IPR013750">
    <property type="entry name" value="GHMP_kinase_C_dom"/>
</dbReference>
<evidence type="ECO:0000256" key="4">
    <source>
        <dbReference type="ARBA" id="ARBA00022679"/>
    </source>
</evidence>
<dbReference type="KEGG" id="chk:D4L85_12895"/>
<sequence>MVSFPPCKINLGLNILSKRPDGYHNLETCFYPIPWTDILEVIPADRFGFTQTGQPVPGKAEDNLCIKAYELLRDEHRLPPVKIHLHKIIPMGAGLGGGSSDAAHTLRLLNTVFQLQQSPAQLAGYAAQLGSDCAFFTQDQPMLGEGRGEVLSATPVSLQKKFIALVKPDIHVSTAEAYAGITPRQPEQSLRTLITRYPVEEWRHWIRNDFEATVFKKHPVLQSVKEKLYASGALYASMSGSGAALFGIFDKPVDLQTSFPDMTMWSGSI</sequence>
<evidence type="ECO:0000256" key="6">
    <source>
        <dbReference type="ARBA" id="ARBA00022777"/>
    </source>
</evidence>
<dbReference type="HAMAP" id="MF_00061">
    <property type="entry name" value="IspE"/>
    <property type="match status" value="1"/>
</dbReference>
<dbReference type="InterPro" id="IPR036554">
    <property type="entry name" value="GHMP_kinase_C_sf"/>
</dbReference>
<protein>
    <recommendedName>
        <fullName evidence="3 9">4-diphosphocytidyl-2-C-methyl-D-erythritol kinase</fullName>
        <shortName evidence="9">CMK</shortName>
        <ecNumber evidence="2 9">2.7.1.148</ecNumber>
    </recommendedName>
    <alternativeName>
        <fullName evidence="8 9">4-(cytidine-5'-diphospho)-2-C-methyl-D-erythritol kinase</fullName>
    </alternativeName>
</protein>
<evidence type="ECO:0000256" key="7">
    <source>
        <dbReference type="ARBA" id="ARBA00022840"/>
    </source>
</evidence>
<comment type="pathway">
    <text evidence="9">Isoprenoid biosynthesis; isopentenyl diphosphate biosynthesis via DXP pathway; isopentenyl diphosphate from 1-deoxy-D-xylulose 5-phosphate: step 3/6.</text>
</comment>
<evidence type="ECO:0000259" key="10">
    <source>
        <dbReference type="Pfam" id="PF00288"/>
    </source>
</evidence>
<dbReference type="Pfam" id="PF00288">
    <property type="entry name" value="GHMP_kinases_N"/>
    <property type="match status" value="1"/>
</dbReference>
<keyword evidence="6 9" id="KW-0418">Kinase</keyword>
<dbReference type="InterPro" id="IPR020568">
    <property type="entry name" value="Ribosomal_Su5_D2-typ_SF"/>
</dbReference>
<gene>
    <name evidence="9" type="primary">ispE</name>
    <name evidence="12" type="ORF">D4L85_12895</name>
</gene>
<accession>A0A385SYR8</accession>
<dbReference type="GO" id="GO:0016114">
    <property type="term" value="P:terpenoid biosynthetic process"/>
    <property type="evidence" value="ECO:0007669"/>
    <property type="project" value="UniProtKB-UniRule"/>
</dbReference>
<keyword evidence="9" id="KW-0414">Isoprene biosynthesis</keyword>
<dbReference type="GO" id="GO:0019288">
    <property type="term" value="P:isopentenyl diphosphate biosynthetic process, methylerythritol 4-phosphate pathway"/>
    <property type="evidence" value="ECO:0007669"/>
    <property type="project" value="UniProtKB-UniRule"/>
</dbReference>
<comment type="similarity">
    <text evidence="1 9">Belongs to the GHMP kinase family. IspE subfamily.</text>
</comment>
<comment type="catalytic activity">
    <reaction evidence="9">
        <text>4-CDP-2-C-methyl-D-erythritol + ATP = 4-CDP-2-C-methyl-D-erythritol 2-phosphate + ADP + H(+)</text>
        <dbReference type="Rhea" id="RHEA:18437"/>
        <dbReference type="ChEBI" id="CHEBI:15378"/>
        <dbReference type="ChEBI" id="CHEBI:30616"/>
        <dbReference type="ChEBI" id="CHEBI:57823"/>
        <dbReference type="ChEBI" id="CHEBI:57919"/>
        <dbReference type="ChEBI" id="CHEBI:456216"/>
        <dbReference type="EC" id="2.7.1.148"/>
    </reaction>
</comment>
<evidence type="ECO:0000256" key="5">
    <source>
        <dbReference type="ARBA" id="ARBA00022741"/>
    </source>
</evidence>
<organism evidence="12 13">
    <name type="scientific">Chryseolinea soli</name>
    <dbReference type="NCBI Taxonomy" id="2321403"/>
    <lineage>
        <taxon>Bacteria</taxon>
        <taxon>Pseudomonadati</taxon>
        <taxon>Bacteroidota</taxon>
        <taxon>Cytophagia</taxon>
        <taxon>Cytophagales</taxon>
        <taxon>Fulvivirgaceae</taxon>
        <taxon>Chryseolinea</taxon>
    </lineage>
</organism>
<evidence type="ECO:0000256" key="8">
    <source>
        <dbReference type="ARBA" id="ARBA00032554"/>
    </source>
</evidence>
<evidence type="ECO:0000256" key="2">
    <source>
        <dbReference type="ARBA" id="ARBA00012052"/>
    </source>
</evidence>
<dbReference type="InterPro" id="IPR006204">
    <property type="entry name" value="GHMP_kinase_N_dom"/>
</dbReference>
<dbReference type="Gene3D" id="3.30.230.10">
    <property type="match status" value="1"/>
</dbReference>
<dbReference type="OrthoDB" id="9809438at2"/>
<reference evidence="13" key="1">
    <citation type="submission" date="2018-09" db="EMBL/GenBank/DDBJ databases">
        <title>Chryseolinea sp. KIS68-18 isolated from soil.</title>
        <authorList>
            <person name="Weon H.-Y."/>
            <person name="Kwon S.-W."/>
            <person name="Lee S.A."/>
        </authorList>
    </citation>
    <scope>NUCLEOTIDE SEQUENCE [LARGE SCALE GENOMIC DNA]</scope>
    <source>
        <strain evidence="13">KIS68-18</strain>
    </source>
</reference>
<dbReference type="GO" id="GO:0005524">
    <property type="term" value="F:ATP binding"/>
    <property type="evidence" value="ECO:0007669"/>
    <property type="project" value="UniProtKB-UniRule"/>
</dbReference>
<evidence type="ECO:0000256" key="1">
    <source>
        <dbReference type="ARBA" id="ARBA00009684"/>
    </source>
</evidence>
<evidence type="ECO:0000256" key="9">
    <source>
        <dbReference type="HAMAP-Rule" id="MF_00061"/>
    </source>
</evidence>
<name>A0A385SYR8_9BACT</name>
<dbReference type="UniPathway" id="UPA00056">
    <property type="reaction ID" value="UER00094"/>
</dbReference>
<dbReference type="Proteomes" id="UP000266183">
    <property type="component" value="Chromosome"/>
</dbReference>
<dbReference type="GO" id="GO:0050515">
    <property type="term" value="F:4-(cytidine 5'-diphospho)-2-C-methyl-D-erythritol kinase activity"/>
    <property type="evidence" value="ECO:0007669"/>
    <property type="project" value="UniProtKB-UniRule"/>
</dbReference>
<feature type="domain" description="GHMP kinase C-terminal" evidence="11">
    <location>
        <begin position="201"/>
        <end position="252"/>
    </location>
</feature>
<dbReference type="SUPFAM" id="SSF55060">
    <property type="entry name" value="GHMP Kinase, C-terminal domain"/>
    <property type="match status" value="1"/>
</dbReference>
<dbReference type="PANTHER" id="PTHR43527:SF2">
    <property type="entry name" value="4-DIPHOSPHOCYTIDYL-2-C-METHYL-D-ERYTHRITOL KINASE, CHLOROPLASTIC"/>
    <property type="match status" value="1"/>
</dbReference>
<keyword evidence="7 9" id="KW-0067">ATP-binding</keyword>
<dbReference type="RefSeq" id="WP_119758765.1">
    <property type="nucleotide sequence ID" value="NZ_CP032382.1"/>
</dbReference>
<feature type="domain" description="GHMP kinase N-terminal" evidence="10">
    <location>
        <begin position="63"/>
        <end position="136"/>
    </location>
</feature>
<feature type="active site" evidence="9">
    <location>
        <position position="132"/>
    </location>
</feature>
<dbReference type="AlphaFoldDB" id="A0A385SYR8"/>